<gene>
    <name evidence="5" type="ORF">GCM10022204_39860</name>
</gene>
<comment type="caution">
    <text evidence="5">The sequence shown here is derived from an EMBL/GenBank/DDBJ whole genome shotgun (WGS) entry which is preliminary data.</text>
</comment>
<evidence type="ECO:0000259" key="4">
    <source>
        <dbReference type="Pfam" id="PF22725"/>
    </source>
</evidence>
<dbReference type="InterPro" id="IPR055170">
    <property type="entry name" value="GFO_IDH_MocA-like_dom"/>
</dbReference>
<dbReference type="EMBL" id="BAAAYX010000020">
    <property type="protein sequence ID" value="GAA3716207.1"/>
    <property type="molecule type" value="Genomic_DNA"/>
</dbReference>
<keyword evidence="6" id="KW-1185">Reference proteome</keyword>
<dbReference type="Pfam" id="PF22725">
    <property type="entry name" value="GFO_IDH_MocA_C3"/>
    <property type="match status" value="1"/>
</dbReference>
<evidence type="ECO:0000313" key="5">
    <source>
        <dbReference type="EMBL" id="GAA3716207.1"/>
    </source>
</evidence>
<dbReference type="InterPro" id="IPR036291">
    <property type="entry name" value="NAD(P)-bd_dom_sf"/>
</dbReference>
<evidence type="ECO:0000259" key="3">
    <source>
        <dbReference type="Pfam" id="PF01408"/>
    </source>
</evidence>
<reference evidence="6" key="1">
    <citation type="journal article" date="2019" name="Int. J. Syst. Evol. Microbiol.">
        <title>The Global Catalogue of Microorganisms (GCM) 10K type strain sequencing project: providing services to taxonomists for standard genome sequencing and annotation.</title>
        <authorList>
            <consortium name="The Broad Institute Genomics Platform"/>
            <consortium name="The Broad Institute Genome Sequencing Center for Infectious Disease"/>
            <person name="Wu L."/>
            <person name="Ma J."/>
        </authorList>
    </citation>
    <scope>NUCLEOTIDE SEQUENCE [LARGE SCALE GENOMIC DNA]</scope>
    <source>
        <strain evidence="6">JCM 16548</strain>
    </source>
</reference>
<dbReference type="SUPFAM" id="SSF55347">
    <property type="entry name" value="Glyceraldehyde-3-phosphate dehydrogenase-like, C-terminal domain"/>
    <property type="match status" value="1"/>
</dbReference>
<feature type="domain" description="Gfo/Idh/MocA-like oxidoreductase N-terminal" evidence="3">
    <location>
        <begin position="8"/>
        <end position="127"/>
    </location>
</feature>
<evidence type="ECO:0008006" key="7">
    <source>
        <dbReference type="Google" id="ProtNLM"/>
    </source>
</evidence>
<comment type="similarity">
    <text evidence="1">Belongs to the Gfo/Idh/MocA family.</text>
</comment>
<dbReference type="InterPro" id="IPR051317">
    <property type="entry name" value="Gfo/Idh/MocA_oxidoreduct"/>
</dbReference>
<dbReference type="Proteomes" id="UP001500051">
    <property type="component" value="Unassembled WGS sequence"/>
</dbReference>
<dbReference type="Gene3D" id="3.30.360.10">
    <property type="entry name" value="Dihydrodipicolinate Reductase, domain 2"/>
    <property type="match status" value="1"/>
</dbReference>
<dbReference type="SUPFAM" id="SSF51735">
    <property type="entry name" value="NAD(P)-binding Rossmann-fold domains"/>
    <property type="match status" value="1"/>
</dbReference>
<proteinExistence type="inferred from homology"/>
<dbReference type="Gene3D" id="3.40.50.720">
    <property type="entry name" value="NAD(P)-binding Rossmann-like Domain"/>
    <property type="match status" value="1"/>
</dbReference>
<dbReference type="PANTHER" id="PTHR43708">
    <property type="entry name" value="CONSERVED EXPRESSED OXIDOREDUCTASE (EUROFUNG)"/>
    <property type="match status" value="1"/>
</dbReference>
<evidence type="ECO:0000256" key="2">
    <source>
        <dbReference type="ARBA" id="ARBA00023002"/>
    </source>
</evidence>
<evidence type="ECO:0000313" key="6">
    <source>
        <dbReference type="Proteomes" id="UP001500051"/>
    </source>
</evidence>
<name>A0ABP7EBI2_9ACTN</name>
<evidence type="ECO:0000256" key="1">
    <source>
        <dbReference type="ARBA" id="ARBA00010928"/>
    </source>
</evidence>
<dbReference type="PANTHER" id="PTHR43708:SF5">
    <property type="entry name" value="CONSERVED EXPRESSED OXIDOREDUCTASE (EUROFUNG)-RELATED"/>
    <property type="match status" value="1"/>
</dbReference>
<protein>
    <recommendedName>
        <fullName evidence="7">Gfo/Idh/MocA family oxidoreductase</fullName>
    </recommendedName>
</protein>
<sequence>MAGLSAVRILQVGLGGFGRDWAARVIPQVPEVEVVGTADVFAGSRELALAAGLTTPDRCFSSVEEGLEATDPDAVLVTASLIGHVPAAEAALRSGRHVLIEKPFAPSVAEAENLVALADQQQRVVAVSQNYRFFPAVQAVRQLVADRTLGDLHAVEIDFRQFSGREGIAGPHHALAEPLLVDMSIHHFDLLRYVLGREVTAITCRTWDPEWSLFTGPSEGVALIDSGDVVTSYRASWVSSGAKTAWAGEWRMDFAGGEVWWTSRGDGPEGWKADLVTVRRGRFLETLELPVVERVDRAGSLTEFAQAIAAGREPGVSGRNNLGSLATTYAAVEAAQTRATVELAGWR</sequence>
<dbReference type="InterPro" id="IPR000683">
    <property type="entry name" value="Gfo/Idh/MocA-like_OxRdtase_N"/>
</dbReference>
<dbReference type="Pfam" id="PF01408">
    <property type="entry name" value="GFO_IDH_MocA"/>
    <property type="match status" value="1"/>
</dbReference>
<organism evidence="5 6">
    <name type="scientific">Microlunatus aurantiacus</name>
    <dbReference type="NCBI Taxonomy" id="446786"/>
    <lineage>
        <taxon>Bacteria</taxon>
        <taxon>Bacillati</taxon>
        <taxon>Actinomycetota</taxon>
        <taxon>Actinomycetes</taxon>
        <taxon>Propionibacteriales</taxon>
        <taxon>Propionibacteriaceae</taxon>
        <taxon>Microlunatus</taxon>
    </lineage>
</organism>
<feature type="domain" description="GFO/IDH/MocA-like oxidoreductase" evidence="4">
    <location>
        <begin position="137"/>
        <end position="243"/>
    </location>
</feature>
<accession>A0ABP7EBI2</accession>
<keyword evidence="2" id="KW-0560">Oxidoreductase</keyword>